<keyword evidence="4" id="KW-0175">Coiled coil</keyword>
<dbReference type="GO" id="GO:0006281">
    <property type="term" value="P:DNA repair"/>
    <property type="evidence" value="ECO:0007669"/>
    <property type="project" value="InterPro"/>
</dbReference>
<feature type="compositionally biased region" description="Basic and acidic residues" evidence="5">
    <location>
        <begin position="890"/>
        <end position="901"/>
    </location>
</feature>
<dbReference type="OrthoDB" id="5801062at2759"/>
<reference evidence="7" key="1">
    <citation type="journal article" date="2020" name="Stud. Mycol.">
        <title>101 Dothideomycetes genomes: a test case for predicting lifestyles and emergence of pathogens.</title>
        <authorList>
            <person name="Haridas S."/>
            <person name="Albert R."/>
            <person name="Binder M."/>
            <person name="Bloem J."/>
            <person name="Labutti K."/>
            <person name="Salamov A."/>
            <person name="Andreopoulos B."/>
            <person name="Baker S."/>
            <person name="Barry K."/>
            <person name="Bills G."/>
            <person name="Bluhm B."/>
            <person name="Cannon C."/>
            <person name="Castanera R."/>
            <person name="Culley D."/>
            <person name="Daum C."/>
            <person name="Ezra D."/>
            <person name="Gonzalez J."/>
            <person name="Henrissat B."/>
            <person name="Kuo A."/>
            <person name="Liang C."/>
            <person name="Lipzen A."/>
            <person name="Lutzoni F."/>
            <person name="Magnuson J."/>
            <person name="Mondo S."/>
            <person name="Nolan M."/>
            <person name="Ohm R."/>
            <person name="Pangilinan J."/>
            <person name="Park H.-J."/>
            <person name="Ramirez L."/>
            <person name="Alfaro M."/>
            <person name="Sun H."/>
            <person name="Tritt A."/>
            <person name="Yoshinaga Y."/>
            <person name="Zwiers L.-H."/>
            <person name="Turgeon B."/>
            <person name="Goodwin S."/>
            <person name="Spatafora J."/>
            <person name="Crous P."/>
            <person name="Grigoriev I."/>
        </authorList>
    </citation>
    <scope>NUCLEOTIDE SEQUENCE</scope>
    <source>
        <strain evidence="7">CBS 269.34</strain>
    </source>
</reference>
<feature type="compositionally biased region" description="Polar residues" evidence="5">
    <location>
        <begin position="242"/>
        <end position="253"/>
    </location>
</feature>
<feature type="coiled-coil region" evidence="4">
    <location>
        <begin position="107"/>
        <end position="148"/>
    </location>
</feature>
<feature type="region of interest" description="Disordered" evidence="5">
    <location>
        <begin position="242"/>
        <end position="274"/>
    </location>
</feature>
<evidence type="ECO:0000256" key="4">
    <source>
        <dbReference type="SAM" id="Coils"/>
    </source>
</evidence>
<feature type="region of interest" description="Disordered" evidence="5">
    <location>
        <begin position="864"/>
        <end position="901"/>
    </location>
</feature>
<keyword evidence="8" id="KW-1185">Reference proteome</keyword>
<dbReference type="InterPro" id="IPR013882">
    <property type="entry name" value="Ctp1_C"/>
</dbReference>
<feature type="compositionally biased region" description="Polar residues" evidence="5">
    <location>
        <begin position="420"/>
        <end position="429"/>
    </location>
</feature>
<proteinExistence type="predicted"/>
<feature type="compositionally biased region" description="Polar residues" evidence="5">
    <location>
        <begin position="677"/>
        <end position="705"/>
    </location>
</feature>
<name>A0A6A6QH99_9PEZI</name>
<keyword evidence="3" id="KW-0539">Nucleus</keyword>
<evidence type="ECO:0000259" key="6">
    <source>
        <dbReference type="Pfam" id="PF08573"/>
    </source>
</evidence>
<sequence length="925" mass="103448">MEKPGGGWLEIYKNAVTTDRARVDEVAFNILEAEISRRDEEKQSLTDHISELVIKNAQLVQDNNRLKDQLSIAHSGVVPPNEKNLSSRDVQEDTRGEKDKAVPYEDYANLTSRLEELRTRNVTTEKTLEDAINENERLIKKVKLWDQKFHTLKTSCKEWHAYGQRMKQAYDELRANPILQSTFPISAATNGAAPISKLSAITTLPTTPSDLASSPAPHLLLNAGDRLCPIDEIPQVALSTEETKQLNTPTLARSINDRPKPGETTELPPTVPSEAHATLANASRDSGPYKDTKELHQYISAHWVEVKGRDLKRVKEIVRRSDPEMGRKLALDRLSRESLEELYTHVREVVGRRSLELDFETSSAGEHTESEKGSFQNSSTIFEAMPNGEPPNTHRDHGISITDFAFDTSSVAGPPISEILPSSQTTQDDAATEEGTVIQPIDQDDDDDLPVFVSAKSLKRKRRGPDPVEVINHNHVRQGGSATPIQVKDEPHSSPPVLPRSPRRLDRTETLDLDELGFRIATPRKPALHPILSPGTTKGSIRSLALQKLRHERSTSEPAVKDEPSFDYQPFVRPFEAAAGPTYLDNVDTAAEDRANSAPAETQQLKHAAATTRVLKELDPNTKILFESSDQEPLRKRRREAIQAVRNTPTSKREIADDGRGHFGVTEQLQRHIGRSALTNARTPARQSKIRSSIQNPTPPTTGKSRSARDKLAAQATPTTRSALSHPPESPASRPGSRTSQPPLRSRPIEQLTLDHFKPNPTYNQGLDYAFVETVRGRDARKCLPGCTKPECCGSAFRALAMAAPTLAAPRGLFDGDDEVDDETRLLKDYMGDAYSAVRISRMSTDEKEELLLQARTRLLADRHGRHKQAYERQSTPPGFWRTDFPSTQETEKDREEARKLDRAKVEERWRDAMRDGGRWIFRDE</sequence>
<feature type="region of interest" description="Disordered" evidence="5">
    <location>
        <begin position="73"/>
        <end position="99"/>
    </location>
</feature>
<evidence type="ECO:0000313" key="8">
    <source>
        <dbReference type="Proteomes" id="UP000799750"/>
    </source>
</evidence>
<evidence type="ECO:0000256" key="3">
    <source>
        <dbReference type="ARBA" id="ARBA00023242"/>
    </source>
</evidence>
<evidence type="ECO:0000256" key="1">
    <source>
        <dbReference type="ARBA" id="ARBA00004123"/>
    </source>
</evidence>
<comment type="subcellular location">
    <subcellularLocation>
        <location evidence="1">Nucleus</location>
    </subcellularLocation>
</comment>
<feature type="region of interest" description="Disordered" evidence="5">
    <location>
        <begin position="643"/>
        <end position="745"/>
    </location>
</feature>
<dbReference type="Pfam" id="PF08573">
    <property type="entry name" value="SAE2"/>
    <property type="match status" value="1"/>
</dbReference>
<dbReference type="Proteomes" id="UP000799750">
    <property type="component" value="Unassembled WGS sequence"/>
</dbReference>
<feature type="compositionally biased region" description="Basic and acidic residues" evidence="5">
    <location>
        <begin position="651"/>
        <end position="661"/>
    </location>
</feature>
<dbReference type="AlphaFoldDB" id="A0A6A6QH99"/>
<feature type="compositionally biased region" description="Basic and acidic residues" evidence="5">
    <location>
        <begin position="85"/>
        <end position="99"/>
    </location>
</feature>
<feature type="domain" description="DNA endonuclease activator Ctp1 C-terminal" evidence="6">
    <location>
        <begin position="770"/>
        <end position="890"/>
    </location>
</feature>
<protein>
    <submittedName>
        <fullName evidence="7">SAE2-domain-containing protein</fullName>
    </submittedName>
</protein>
<keyword evidence="2" id="KW-0227">DNA damage</keyword>
<evidence type="ECO:0000313" key="7">
    <source>
        <dbReference type="EMBL" id="KAF2491581.1"/>
    </source>
</evidence>
<accession>A0A6A6QH99</accession>
<gene>
    <name evidence="7" type="ORF">BU16DRAFT_530069</name>
</gene>
<evidence type="ECO:0000256" key="5">
    <source>
        <dbReference type="SAM" id="MobiDB-lite"/>
    </source>
</evidence>
<feature type="region of interest" description="Disordered" evidence="5">
    <location>
        <begin position="410"/>
        <end position="431"/>
    </location>
</feature>
<dbReference type="EMBL" id="MU004195">
    <property type="protein sequence ID" value="KAF2491581.1"/>
    <property type="molecule type" value="Genomic_DNA"/>
</dbReference>
<feature type="region of interest" description="Disordered" evidence="5">
    <location>
        <begin position="456"/>
        <end position="503"/>
    </location>
</feature>
<dbReference type="GO" id="GO:0005634">
    <property type="term" value="C:nucleus"/>
    <property type="evidence" value="ECO:0007669"/>
    <property type="project" value="UniProtKB-SubCell"/>
</dbReference>
<evidence type="ECO:0000256" key="2">
    <source>
        <dbReference type="ARBA" id="ARBA00022763"/>
    </source>
</evidence>
<organism evidence="7 8">
    <name type="scientific">Lophium mytilinum</name>
    <dbReference type="NCBI Taxonomy" id="390894"/>
    <lineage>
        <taxon>Eukaryota</taxon>
        <taxon>Fungi</taxon>
        <taxon>Dikarya</taxon>
        <taxon>Ascomycota</taxon>
        <taxon>Pezizomycotina</taxon>
        <taxon>Dothideomycetes</taxon>
        <taxon>Pleosporomycetidae</taxon>
        <taxon>Mytilinidiales</taxon>
        <taxon>Mytilinidiaceae</taxon>
        <taxon>Lophium</taxon>
    </lineage>
</organism>